<organism evidence="7 8">
    <name type="scientific">Periconia macrospinosa</name>
    <dbReference type="NCBI Taxonomy" id="97972"/>
    <lineage>
        <taxon>Eukaryota</taxon>
        <taxon>Fungi</taxon>
        <taxon>Dikarya</taxon>
        <taxon>Ascomycota</taxon>
        <taxon>Pezizomycotina</taxon>
        <taxon>Dothideomycetes</taxon>
        <taxon>Pleosporomycetidae</taxon>
        <taxon>Pleosporales</taxon>
        <taxon>Massarineae</taxon>
        <taxon>Periconiaceae</taxon>
        <taxon>Periconia</taxon>
    </lineage>
</organism>
<feature type="transmembrane region" description="Helical" evidence="5">
    <location>
        <begin position="121"/>
        <end position="140"/>
    </location>
</feature>
<dbReference type="InterPro" id="IPR036259">
    <property type="entry name" value="MFS_trans_sf"/>
</dbReference>
<keyword evidence="8" id="KW-1185">Reference proteome</keyword>
<dbReference type="GO" id="GO:0005886">
    <property type="term" value="C:plasma membrane"/>
    <property type="evidence" value="ECO:0007669"/>
    <property type="project" value="TreeGrafter"/>
</dbReference>
<dbReference type="Proteomes" id="UP000244855">
    <property type="component" value="Unassembled WGS sequence"/>
</dbReference>
<dbReference type="InterPro" id="IPR020846">
    <property type="entry name" value="MFS_dom"/>
</dbReference>
<dbReference type="SUPFAM" id="SSF103473">
    <property type="entry name" value="MFS general substrate transporter"/>
    <property type="match status" value="1"/>
</dbReference>
<keyword evidence="3 5" id="KW-1133">Transmembrane helix</keyword>
<evidence type="ECO:0000256" key="3">
    <source>
        <dbReference type="ARBA" id="ARBA00022989"/>
    </source>
</evidence>
<feature type="domain" description="Major facilitator superfamily (MFS) profile" evidence="6">
    <location>
        <begin position="56"/>
        <end position="215"/>
    </location>
</feature>
<dbReference type="STRING" id="97972.A0A2V1E054"/>
<protein>
    <submittedName>
        <fullName evidence="7">MFS general substrate transporter</fullName>
    </submittedName>
</protein>
<dbReference type="Gene3D" id="1.20.1720.10">
    <property type="entry name" value="Multidrug resistance protein D"/>
    <property type="match status" value="1"/>
</dbReference>
<sequence>MSQGNSIGTTQASFIGIQPMKLAGHQCLATPAAYMHREHDPEQSLKPKKPYSWYLAFFAINISTFVVSLDATALSVAVPKITQDLNGTTLEAFWTNLTFILAVVVVQPLYTSVSDAIGRKIPFYVSFILFFAGSLAFALAKNMAVLITGRLLQGLGGGGLDVLSEIILVNMTSLKQVLEAWAAEMDGIEGEGAGRVPWAAGRVFERAGGGGKGRG</sequence>
<dbReference type="EMBL" id="KZ805326">
    <property type="protein sequence ID" value="PVI03933.1"/>
    <property type="molecule type" value="Genomic_DNA"/>
</dbReference>
<gene>
    <name evidence="7" type="ORF">DM02DRAFT_669480</name>
</gene>
<proteinExistence type="predicted"/>
<evidence type="ECO:0000256" key="2">
    <source>
        <dbReference type="ARBA" id="ARBA00022692"/>
    </source>
</evidence>
<dbReference type="PANTHER" id="PTHR23501">
    <property type="entry name" value="MAJOR FACILITATOR SUPERFAMILY"/>
    <property type="match status" value="1"/>
</dbReference>
<keyword evidence="4 5" id="KW-0472">Membrane</keyword>
<feature type="transmembrane region" description="Helical" evidence="5">
    <location>
        <begin position="90"/>
        <end position="109"/>
    </location>
</feature>
<dbReference type="Pfam" id="PF07690">
    <property type="entry name" value="MFS_1"/>
    <property type="match status" value="1"/>
</dbReference>
<dbReference type="InterPro" id="IPR011701">
    <property type="entry name" value="MFS"/>
</dbReference>
<dbReference type="AlphaFoldDB" id="A0A2V1E054"/>
<name>A0A2V1E054_9PLEO</name>
<evidence type="ECO:0000313" key="7">
    <source>
        <dbReference type="EMBL" id="PVI03933.1"/>
    </source>
</evidence>
<keyword evidence="2 5" id="KW-0812">Transmembrane</keyword>
<accession>A0A2V1E054</accession>
<feature type="transmembrane region" description="Helical" evidence="5">
    <location>
        <begin position="51"/>
        <end position="78"/>
    </location>
</feature>
<evidence type="ECO:0000256" key="5">
    <source>
        <dbReference type="SAM" id="Phobius"/>
    </source>
</evidence>
<reference evidence="7 8" key="1">
    <citation type="journal article" date="2018" name="Sci. Rep.">
        <title>Comparative genomics provides insights into the lifestyle and reveals functional heterogeneity of dark septate endophytic fungi.</title>
        <authorList>
            <person name="Knapp D.G."/>
            <person name="Nemeth J.B."/>
            <person name="Barry K."/>
            <person name="Hainaut M."/>
            <person name="Henrissat B."/>
            <person name="Johnson J."/>
            <person name="Kuo A."/>
            <person name="Lim J.H.P."/>
            <person name="Lipzen A."/>
            <person name="Nolan M."/>
            <person name="Ohm R.A."/>
            <person name="Tamas L."/>
            <person name="Grigoriev I.V."/>
            <person name="Spatafora J.W."/>
            <person name="Nagy L.G."/>
            <person name="Kovacs G.M."/>
        </authorList>
    </citation>
    <scope>NUCLEOTIDE SEQUENCE [LARGE SCALE GENOMIC DNA]</scope>
    <source>
        <strain evidence="7 8">DSE2036</strain>
    </source>
</reference>
<dbReference type="PROSITE" id="PS50850">
    <property type="entry name" value="MFS"/>
    <property type="match status" value="1"/>
</dbReference>
<dbReference type="GO" id="GO:0022857">
    <property type="term" value="F:transmembrane transporter activity"/>
    <property type="evidence" value="ECO:0007669"/>
    <property type="project" value="InterPro"/>
</dbReference>
<dbReference type="OrthoDB" id="2351791at2759"/>
<evidence type="ECO:0000256" key="4">
    <source>
        <dbReference type="ARBA" id="ARBA00023136"/>
    </source>
</evidence>
<dbReference type="PANTHER" id="PTHR23501:SF156">
    <property type="entry name" value="TRANSPORTER, PUTATIVE-RELATED"/>
    <property type="match status" value="1"/>
</dbReference>
<evidence type="ECO:0000313" key="8">
    <source>
        <dbReference type="Proteomes" id="UP000244855"/>
    </source>
</evidence>
<evidence type="ECO:0000256" key="1">
    <source>
        <dbReference type="ARBA" id="ARBA00004141"/>
    </source>
</evidence>
<evidence type="ECO:0000259" key="6">
    <source>
        <dbReference type="PROSITE" id="PS50850"/>
    </source>
</evidence>
<comment type="subcellular location">
    <subcellularLocation>
        <location evidence="1">Membrane</location>
        <topology evidence="1">Multi-pass membrane protein</topology>
    </subcellularLocation>
</comment>